<protein>
    <submittedName>
        <fullName evidence="1">Uncharacterized protein</fullName>
    </submittedName>
</protein>
<dbReference type="EMBL" id="FXAZ01000001">
    <property type="protein sequence ID" value="SMG17934.1"/>
    <property type="molecule type" value="Genomic_DNA"/>
</dbReference>
<reference evidence="1 2" key="1">
    <citation type="submission" date="2017-04" db="EMBL/GenBank/DDBJ databases">
        <authorList>
            <person name="Afonso C.L."/>
            <person name="Miller P.J."/>
            <person name="Scott M.A."/>
            <person name="Spackman E."/>
            <person name="Goraichik I."/>
            <person name="Dimitrov K.M."/>
            <person name="Suarez D.L."/>
            <person name="Swayne D.E."/>
        </authorList>
    </citation>
    <scope>NUCLEOTIDE SEQUENCE [LARGE SCALE GENOMIC DNA]</scope>
    <source>
        <strain evidence="1 2">11</strain>
    </source>
</reference>
<evidence type="ECO:0000313" key="2">
    <source>
        <dbReference type="Proteomes" id="UP000193834"/>
    </source>
</evidence>
<sequence>MNPLIVQPYVKVERAMIDFEQKSIVHHCELIIYTDRIKTDRHEFAMKEVFDMSYKQVGGGEGFLYLHTVFGVYSYMLKDHPTEVIKVYKSLQAST</sequence>
<keyword evidence="2" id="KW-1185">Reference proteome</keyword>
<proteinExistence type="predicted"/>
<accession>A0A1X7IRY1</accession>
<gene>
    <name evidence="1" type="ORF">SAMN06295960_0749</name>
</gene>
<name>A0A1X7IRY1_9BACL</name>
<dbReference type="STRING" id="1852522.SAMN06295960_0749"/>
<dbReference type="Proteomes" id="UP000193834">
    <property type="component" value="Unassembled WGS sequence"/>
</dbReference>
<dbReference type="RefSeq" id="WP_244903274.1">
    <property type="nucleotide sequence ID" value="NZ_FXAZ01000001.1"/>
</dbReference>
<dbReference type="AlphaFoldDB" id="A0A1X7IRY1"/>
<evidence type="ECO:0000313" key="1">
    <source>
        <dbReference type="EMBL" id="SMG17934.1"/>
    </source>
</evidence>
<organism evidence="1 2">
    <name type="scientific">Paenibacillus aquistagni</name>
    <dbReference type="NCBI Taxonomy" id="1852522"/>
    <lineage>
        <taxon>Bacteria</taxon>
        <taxon>Bacillati</taxon>
        <taxon>Bacillota</taxon>
        <taxon>Bacilli</taxon>
        <taxon>Bacillales</taxon>
        <taxon>Paenibacillaceae</taxon>
        <taxon>Paenibacillus</taxon>
    </lineage>
</organism>